<gene>
    <name evidence="2" type="ORF">NCTC11421_01746</name>
</gene>
<proteinExistence type="predicted"/>
<feature type="domain" description="Pertactin central region" evidence="1">
    <location>
        <begin position="117"/>
        <end position="178"/>
    </location>
</feature>
<sequence>MNYKDDTRITGATVSDKGLVAIKPLNNTNIVADTIHYKGDVLAVNKGKVELDFTPNILLAGRLDNFSGLTDSKHKNLFENYVANLDSKSAGEINFNLAKDALWTMTGQSWLDKLEGQGTIDFNNDAKTSGRALHIGELAGANKFLMHLNKDGIHSDMLYVKKGTSTPQEVVVKNLSEVLDSMNYGERLRFATVTNSKMNL</sequence>
<reference evidence="2" key="1">
    <citation type="submission" date="2018-06" db="EMBL/GenBank/DDBJ databases">
        <authorList>
            <consortium name="Pathogen Informatics"/>
            <person name="Doyle S."/>
        </authorList>
    </citation>
    <scope>NUCLEOTIDE SEQUENCE [LARGE SCALE GENOMIC DNA]</scope>
    <source>
        <strain evidence="2">NCTC11421</strain>
    </source>
</reference>
<dbReference type="Gene3D" id="2.160.20.20">
    <property type="match status" value="1"/>
</dbReference>
<dbReference type="EMBL" id="UGRI01000001">
    <property type="protein sequence ID" value="SUA23756.1"/>
    <property type="molecule type" value="Genomic_DNA"/>
</dbReference>
<dbReference type="InterPro" id="IPR012332">
    <property type="entry name" value="Autotransporter_pectin_lyase_C"/>
</dbReference>
<dbReference type="AlphaFoldDB" id="A0A378VZ04"/>
<evidence type="ECO:0000313" key="2">
    <source>
        <dbReference type="EMBL" id="SUA23756.1"/>
    </source>
</evidence>
<accession>A0A378VZ04</accession>
<dbReference type="SUPFAM" id="SSF51126">
    <property type="entry name" value="Pectin lyase-like"/>
    <property type="match status" value="1"/>
</dbReference>
<organism evidence="2">
    <name type="scientific">Neisseria gonorrhoeae</name>
    <dbReference type="NCBI Taxonomy" id="485"/>
    <lineage>
        <taxon>Bacteria</taxon>
        <taxon>Pseudomonadati</taxon>
        <taxon>Pseudomonadota</taxon>
        <taxon>Betaproteobacteria</taxon>
        <taxon>Neisseriales</taxon>
        <taxon>Neisseriaceae</taxon>
        <taxon>Neisseria</taxon>
    </lineage>
</organism>
<evidence type="ECO:0000259" key="1">
    <source>
        <dbReference type="Pfam" id="PF03212"/>
    </source>
</evidence>
<name>A0A378VZ04_NEIGO</name>
<dbReference type="InterPro" id="IPR011050">
    <property type="entry name" value="Pectin_lyase_fold/virulence"/>
</dbReference>
<dbReference type="InterPro" id="IPR004899">
    <property type="entry name" value="Pertactin_central"/>
</dbReference>
<protein>
    <recommendedName>
        <fullName evidence="1">Pertactin central region domain-containing protein</fullName>
    </recommendedName>
</protein>
<dbReference type="Pfam" id="PF03212">
    <property type="entry name" value="Pertactin"/>
    <property type="match status" value="1"/>
</dbReference>